<dbReference type="PANTHER" id="PTHR10250">
    <property type="entry name" value="MICROSOMAL GLUTATHIONE S-TRANSFERASE"/>
    <property type="match status" value="1"/>
</dbReference>
<evidence type="ECO:0000256" key="2">
    <source>
        <dbReference type="ARBA" id="ARBA00022692"/>
    </source>
</evidence>
<dbReference type="InterPro" id="IPR001129">
    <property type="entry name" value="Membr-assoc_MAPEG"/>
</dbReference>
<proteinExistence type="predicted"/>
<keyword evidence="3 5" id="KW-1133">Transmembrane helix</keyword>
<evidence type="ECO:0000313" key="7">
    <source>
        <dbReference type="Proteomes" id="UP000772434"/>
    </source>
</evidence>
<dbReference type="GO" id="GO:0016020">
    <property type="term" value="C:membrane"/>
    <property type="evidence" value="ECO:0007669"/>
    <property type="project" value="UniProtKB-SubCell"/>
</dbReference>
<accession>A0A9P5Q7H1</accession>
<dbReference type="GO" id="GO:0005783">
    <property type="term" value="C:endoplasmic reticulum"/>
    <property type="evidence" value="ECO:0007669"/>
    <property type="project" value="TreeGrafter"/>
</dbReference>
<dbReference type="Pfam" id="PF01124">
    <property type="entry name" value="MAPEG"/>
    <property type="match status" value="1"/>
</dbReference>
<dbReference type="GO" id="GO:0004602">
    <property type="term" value="F:glutathione peroxidase activity"/>
    <property type="evidence" value="ECO:0007669"/>
    <property type="project" value="TreeGrafter"/>
</dbReference>
<sequence>MTSVLEVPQGLSYVAAALVSTVILLAGQNITVSKYRKAAGIKYPQAYAELSQVEASVDALKFNCAQRAHQNTLENIPIIVLSTLVSAVKLPHIAAASCGLWVVSRVLYTRGYVTGKPEKRNAGGFGYLPTIVLLGTSLYAAGSLVLAGI</sequence>
<feature type="transmembrane region" description="Helical" evidence="5">
    <location>
        <begin position="124"/>
        <end position="147"/>
    </location>
</feature>
<dbReference type="EMBL" id="JADNRY010000007">
    <property type="protein sequence ID" value="KAF9076057.1"/>
    <property type="molecule type" value="Genomic_DNA"/>
</dbReference>
<evidence type="ECO:0008006" key="8">
    <source>
        <dbReference type="Google" id="ProtNLM"/>
    </source>
</evidence>
<evidence type="ECO:0000313" key="6">
    <source>
        <dbReference type="EMBL" id="KAF9076057.1"/>
    </source>
</evidence>
<keyword evidence="4 5" id="KW-0472">Membrane</keyword>
<dbReference type="PANTHER" id="PTHR10250:SF26">
    <property type="entry name" value="GLUTATHIONE S-TRANSFERASE 3, MITOCHONDRIAL"/>
    <property type="match status" value="1"/>
</dbReference>
<comment type="subcellular location">
    <subcellularLocation>
        <location evidence="1">Membrane</location>
        <topology evidence="1">Multi-pass membrane protein</topology>
    </subcellularLocation>
</comment>
<dbReference type="Gene3D" id="1.20.120.550">
    <property type="entry name" value="Membrane associated eicosanoid/glutathione metabolism-like domain"/>
    <property type="match status" value="1"/>
</dbReference>
<gene>
    <name evidence="6" type="ORF">BDP27DRAFT_1380177</name>
</gene>
<dbReference type="Proteomes" id="UP000772434">
    <property type="component" value="Unassembled WGS sequence"/>
</dbReference>
<dbReference type="InterPro" id="IPR050997">
    <property type="entry name" value="MAPEG"/>
</dbReference>
<keyword evidence="7" id="KW-1185">Reference proteome</keyword>
<evidence type="ECO:0000256" key="4">
    <source>
        <dbReference type="ARBA" id="ARBA00023136"/>
    </source>
</evidence>
<comment type="caution">
    <text evidence="6">The sequence shown here is derived from an EMBL/GenBank/DDBJ whole genome shotgun (WGS) entry which is preliminary data.</text>
</comment>
<dbReference type="OrthoDB" id="410651at2759"/>
<organism evidence="6 7">
    <name type="scientific">Rhodocollybia butyracea</name>
    <dbReference type="NCBI Taxonomy" id="206335"/>
    <lineage>
        <taxon>Eukaryota</taxon>
        <taxon>Fungi</taxon>
        <taxon>Dikarya</taxon>
        <taxon>Basidiomycota</taxon>
        <taxon>Agaricomycotina</taxon>
        <taxon>Agaricomycetes</taxon>
        <taxon>Agaricomycetidae</taxon>
        <taxon>Agaricales</taxon>
        <taxon>Marasmiineae</taxon>
        <taxon>Omphalotaceae</taxon>
        <taxon>Rhodocollybia</taxon>
    </lineage>
</organism>
<protein>
    <recommendedName>
        <fullName evidence="8">Membrane-associated proteins in eicosanoid and glutathione metabolism</fullName>
    </recommendedName>
</protein>
<reference evidence="6" key="1">
    <citation type="submission" date="2020-11" db="EMBL/GenBank/DDBJ databases">
        <authorList>
            <consortium name="DOE Joint Genome Institute"/>
            <person name="Ahrendt S."/>
            <person name="Riley R."/>
            <person name="Andreopoulos W."/>
            <person name="Labutti K."/>
            <person name="Pangilinan J."/>
            <person name="Ruiz-Duenas F.J."/>
            <person name="Barrasa J.M."/>
            <person name="Sanchez-Garcia M."/>
            <person name="Camarero S."/>
            <person name="Miyauchi S."/>
            <person name="Serrano A."/>
            <person name="Linde D."/>
            <person name="Babiker R."/>
            <person name="Drula E."/>
            <person name="Ayuso-Fernandez I."/>
            <person name="Pacheco R."/>
            <person name="Padilla G."/>
            <person name="Ferreira P."/>
            <person name="Barriuso J."/>
            <person name="Kellner H."/>
            <person name="Castanera R."/>
            <person name="Alfaro M."/>
            <person name="Ramirez L."/>
            <person name="Pisabarro A.G."/>
            <person name="Kuo A."/>
            <person name="Tritt A."/>
            <person name="Lipzen A."/>
            <person name="He G."/>
            <person name="Yan M."/>
            <person name="Ng V."/>
            <person name="Cullen D."/>
            <person name="Martin F."/>
            <person name="Rosso M.-N."/>
            <person name="Henrissat B."/>
            <person name="Hibbett D."/>
            <person name="Martinez A.T."/>
            <person name="Grigoriev I.V."/>
        </authorList>
    </citation>
    <scope>NUCLEOTIDE SEQUENCE</scope>
    <source>
        <strain evidence="6">AH 40177</strain>
    </source>
</reference>
<dbReference type="AlphaFoldDB" id="A0A9P5Q7H1"/>
<dbReference type="InterPro" id="IPR023352">
    <property type="entry name" value="MAPEG-like_dom_sf"/>
</dbReference>
<evidence type="ECO:0000256" key="5">
    <source>
        <dbReference type="SAM" id="Phobius"/>
    </source>
</evidence>
<dbReference type="SUPFAM" id="SSF161084">
    <property type="entry name" value="MAPEG domain-like"/>
    <property type="match status" value="1"/>
</dbReference>
<evidence type="ECO:0000256" key="3">
    <source>
        <dbReference type="ARBA" id="ARBA00022989"/>
    </source>
</evidence>
<evidence type="ECO:0000256" key="1">
    <source>
        <dbReference type="ARBA" id="ARBA00004141"/>
    </source>
</evidence>
<feature type="transmembrane region" description="Helical" evidence="5">
    <location>
        <begin position="12"/>
        <end position="32"/>
    </location>
</feature>
<dbReference type="GO" id="GO:0005635">
    <property type="term" value="C:nuclear envelope"/>
    <property type="evidence" value="ECO:0007669"/>
    <property type="project" value="TreeGrafter"/>
</dbReference>
<dbReference type="GO" id="GO:0004364">
    <property type="term" value="F:glutathione transferase activity"/>
    <property type="evidence" value="ECO:0007669"/>
    <property type="project" value="TreeGrafter"/>
</dbReference>
<name>A0A9P5Q7H1_9AGAR</name>
<keyword evidence="2 5" id="KW-0812">Transmembrane</keyword>